<protein>
    <submittedName>
        <fullName evidence="10">Binding/protein transporter</fullName>
    </submittedName>
</protein>
<dbReference type="SUPFAM" id="SSF48371">
    <property type="entry name" value="ARM repeat"/>
    <property type="match status" value="1"/>
</dbReference>
<evidence type="ECO:0000259" key="9">
    <source>
        <dbReference type="PROSITE" id="PS50166"/>
    </source>
</evidence>
<comment type="similarity">
    <text evidence="3">Belongs to the importin beta family. Importin beta-1 subfamily.</text>
</comment>
<dbReference type="InterPro" id="IPR058584">
    <property type="entry name" value="IMB1_TNPO1-like_TPR"/>
</dbReference>
<keyword evidence="7" id="KW-0653">Protein transport</keyword>
<keyword evidence="5" id="KW-0963">Cytoplasm</keyword>
<dbReference type="InterPro" id="IPR040122">
    <property type="entry name" value="Importin_beta"/>
</dbReference>
<dbReference type="GO" id="GO:0031267">
    <property type="term" value="F:small GTPase binding"/>
    <property type="evidence" value="ECO:0007669"/>
    <property type="project" value="InterPro"/>
</dbReference>
<organism evidence="10 11">
    <name type="scientific">Thecamonas trahens ATCC 50062</name>
    <dbReference type="NCBI Taxonomy" id="461836"/>
    <lineage>
        <taxon>Eukaryota</taxon>
        <taxon>Apusozoa</taxon>
        <taxon>Apusomonadida</taxon>
        <taxon>Apusomonadidae</taxon>
        <taxon>Thecamonas</taxon>
    </lineage>
</organism>
<dbReference type="GeneID" id="25560197"/>
<dbReference type="Gene3D" id="1.25.10.10">
    <property type="entry name" value="Leucine-rich Repeat Variant"/>
    <property type="match status" value="1"/>
</dbReference>
<evidence type="ECO:0000256" key="5">
    <source>
        <dbReference type="ARBA" id="ARBA00022490"/>
    </source>
</evidence>
<dbReference type="Pfam" id="PF25574">
    <property type="entry name" value="TPR_IMB1"/>
    <property type="match status" value="1"/>
</dbReference>
<dbReference type="GO" id="GO:0005737">
    <property type="term" value="C:cytoplasm"/>
    <property type="evidence" value="ECO:0007669"/>
    <property type="project" value="UniProtKB-SubCell"/>
</dbReference>
<proteinExistence type="inferred from homology"/>
<keyword evidence="4" id="KW-0813">Transport</keyword>
<dbReference type="InterPro" id="IPR001494">
    <property type="entry name" value="Importin-beta_N"/>
</dbReference>
<dbReference type="InterPro" id="IPR000225">
    <property type="entry name" value="Armadillo"/>
</dbReference>
<evidence type="ECO:0000256" key="2">
    <source>
        <dbReference type="ARBA" id="ARBA00004496"/>
    </source>
</evidence>
<dbReference type="OMA" id="PADCFFF"/>
<evidence type="ECO:0000313" key="11">
    <source>
        <dbReference type="Proteomes" id="UP000054408"/>
    </source>
</evidence>
<dbReference type="PROSITE" id="PS50166">
    <property type="entry name" value="IMPORTIN_B_NT"/>
    <property type="match status" value="1"/>
</dbReference>
<dbReference type="GO" id="GO:0005635">
    <property type="term" value="C:nuclear envelope"/>
    <property type="evidence" value="ECO:0007669"/>
    <property type="project" value="UniProtKB-SubCell"/>
</dbReference>
<dbReference type="eggNOG" id="KOG1241">
    <property type="taxonomic scope" value="Eukaryota"/>
</dbReference>
<dbReference type="STRING" id="461836.A0A0L0D992"/>
<evidence type="ECO:0000256" key="7">
    <source>
        <dbReference type="ARBA" id="ARBA00022927"/>
    </source>
</evidence>
<sequence length="852" mass="93008">MSDLTQALLAVHEGTNEARQEAEAYLNSLRVSNYGGYMLGLCHELVGGPTEVSRQLAGLALKVLLDARDPITKMKLAQAWRELDEETRMTIKNGLFQTLGSDATAAMTAAAVVAKIAAIELPEQMWPGLVEALLQNMTVMDNDMLRQSTLACLGYICEGVKREVLAAQSGQILTAVMSGVEETERNDNVRLEATKALYNALEFVSDAFEVPDDRDYIMTVVCSATQASDTRIRRAALECLVRIASFFYGNIQPYMEALYQLTFEAIRSDPEQSALQAIEFWSTICEEEIFLHLEAEDAQQRGQHPKSVSLEYVATVLGPLVELLTQTMCRQEEDQQPTTWNISMAAGTCLNLVAKDVRDAVLEYVVPFIVGNVEGESWRHVEAAIFAFGSILEGVSSAAVGELIAMGLPTFATLMGSDVLLIAESAAWTIGAVCKYHAEAIPSEHGPALLEAINDGLGASPRVAVSCCWALHNLAKVFAQPDADTYGLSPFFADLAVTLLSVTVRGDGDMSNLRGTAYTTLNVMIESSAKDCLVHVSSVFATLLERLGETLAYEISSADEMTQRSDLQGLICSSLQAIIERVEGDIMGHADSLMEAFLAVLRCRTDTVHEEAMVAIGALARAIDEDFEPYMNAFFEFLMAGIKSHQEPDVCIVSIGVLGDCCRALEKSMAPYADDIIGALIANLNHGALPDRVKPVILAAFGDLALAIEAAFAPHVNPVMQLLCQASQVFVDTSYPELVVYLNSLRENVFEGFTGIIQGLREAKKEALLDGYVEHLFAFIGHVYKDEFRSEEVTRAAVGCLGDLAHTYGTDVGGYLKQEWVLPLIRELDGSDDEDTIEVATFARQTVRRYRK</sequence>
<dbReference type="SMART" id="SM00913">
    <property type="entry name" value="IBN_N"/>
    <property type="match status" value="1"/>
</dbReference>
<dbReference type="InterPro" id="IPR016024">
    <property type="entry name" value="ARM-type_fold"/>
</dbReference>
<dbReference type="PANTHER" id="PTHR10527">
    <property type="entry name" value="IMPORTIN BETA"/>
    <property type="match status" value="1"/>
</dbReference>
<dbReference type="InterPro" id="IPR011989">
    <property type="entry name" value="ARM-like"/>
</dbReference>
<evidence type="ECO:0000256" key="6">
    <source>
        <dbReference type="ARBA" id="ARBA00022737"/>
    </source>
</evidence>
<dbReference type="EMBL" id="GL349434">
    <property type="protein sequence ID" value="KNC48611.1"/>
    <property type="molecule type" value="Genomic_DNA"/>
</dbReference>
<keyword evidence="11" id="KW-1185">Reference proteome</keyword>
<evidence type="ECO:0000256" key="4">
    <source>
        <dbReference type="ARBA" id="ARBA00022448"/>
    </source>
</evidence>
<name>A0A0L0D992_THETB</name>
<accession>A0A0L0D992</accession>
<evidence type="ECO:0000256" key="1">
    <source>
        <dbReference type="ARBA" id="ARBA00004259"/>
    </source>
</evidence>
<dbReference type="FunFam" id="1.25.10.10:FF:000027">
    <property type="entry name" value="Importin subunit beta-1"/>
    <property type="match status" value="1"/>
</dbReference>
<evidence type="ECO:0000256" key="3">
    <source>
        <dbReference type="ARBA" id="ARBA00010907"/>
    </source>
</evidence>
<feature type="domain" description="Importin N-terminal" evidence="9">
    <location>
        <begin position="22"/>
        <end position="101"/>
    </location>
</feature>
<dbReference type="SMART" id="SM00185">
    <property type="entry name" value="ARM"/>
    <property type="match status" value="5"/>
</dbReference>
<dbReference type="GO" id="GO:0006606">
    <property type="term" value="P:protein import into nucleus"/>
    <property type="evidence" value="ECO:0007669"/>
    <property type="project" value="InterPro"/>
</dbReference>
<comment type="subcellular location">
    <subcellularLocation>
        <location evidence="2">Cytoplasm</location>
    </subcellularLocation>
    <subcellularLocation>
        <location evidence="1">Nucleus envelope</location>
    </subcellularLocation>
</comment>
<keyword evidence="8" id="KW-0539">Nucleus</keyword>
<dbReference type="OrthoDB" id="10263328at2759"/>
<keyword evidence="6" id="KW-0677">Repeat</keyword>
<reference evidence="10 11" key="1">
    <citation type="submission" date="2010-05" db="EMBL/GenBank/DDBJ databases">
        <title>The Genome Sequence of Thecamonas trahens ATCC 50062.</title>
        <authorList>
            <consortium name="The Broad Institute Genome Sequencing Platform"/>
            <person name="Russ C."/>
            <person name="Cuomo C."/>
            <person name="Shea T."/>
            <person name="Young S.K."/>
            <person name="Zeng Q."/>
            <person name="Koehrsen M."/>
            <person name="Haas B."/>
            <person name="Borodovsky M."/>
            <person name="Guigo R."/>
            <person name="Alvarado L."/>
            <person name="Berlin A."/>
            <person name="Bochicchio J."/>
            <person name="Borenstein D."/>
            <person name="Chapman S."/>
            <person name="Chen Z."/>
            <person name="Freedman E."/>
            <person name="Gellesch M."/>
            <person name="Goldberg J."/>
            <person name="Griggs A."/>
            <person name="Gujja S."/>
            <person name="Heilman E."/>
            <person name="Heiman D."/>
            <person name="Hepburn T."/>
            <person name="Howarth C."/>
            <person name="Jen D."/>
            <person name="Larson L."/>
            <person name="Mehta T."/>
            <person name="Park D."/>
            <person name="Pearson M."/>
            <person name="Roberts A."/>
            <person name="Saif S."/>
            <person name="Shenoy N."/>
            <person name="Sisk P."/>
            <person name="Stolte C."/>
            <person name="Sykes S."/>
            <person name="Thomson T."/>
            <person name="Walk T."/>
            <person name="White J."/>
            <person name="Yandava C."/>
            <person name="Burger G."/>
            <person name="Gray M.W."/>
            <person name="Holland P.W.H."/>
            <person name="King N."/>
            <person name="Lang F.B.F."/>
            <person name="Roger A.J."/>
            <person name="Ruiz-Trillo I."/>
            <person name="Lander E."/>
            <person name="Nusbaum C."/>
        </authorList>
    </citation>
    <scope>NUCLEOTIDE SEQUENCE [LARGE SCALE GENOMIC DNA]</scope>
    <source>
        <strain evidence="10 11">ATCC 50062</strain>
    </source>
</reference>
<dbReference type="RefSeq" id="XP_013762667.1">
    <property type="nucleotide sequence ID" value="XM_013907213.1"/>
</dbReference>
<dbReference type="AlphaFoldDB" id="A0A0L0D992"/>
<dbReference type="Proteomes" id="UP000054408">
    <property type="component" value="Unassembled WGS sequence"/>
</dbReference>
<gene>
    <name evidence="10" type="ORF">AMSG_00388</name>
</gene>
<evidence type="ECO:0000256" key="8">
    <source>
        <dbReference type="ARBA" id="ARBA00023242"/>
    </source>
</evidence>
<evidence type="ECO:0000313" key="10">
    <source>
        <dbReference type="EMBL" id="KNC48611.1"/>
    </source>
</evidence>